<accession>A0A8S3W361</accession>
<proteinExistence type="predicted"/>
<comment type="caution">
    <text evidence="1">The sequence shown here is derived from an EMBL/GenBank/DDBJ whole genome shotgun (WGS) entry which is preliminary data.</text>
</comment>
<name>A0A8S3W361_PARAO</name>
<gene>
    <name evidence="1" type="ORF">PAPOLLO_LOCUS1480</name>
</gene>
<reference evidence="1" key="1">
    <citation type="submission" date="2021-04" db="EMBL/GenBank/DDBJ databases">
        <authorList>
            <person name="Tunstrom K."/>
        </authorList>
    </citation>
    <scope>NUCLEOTIDE SEQUENCE</scope>
</reference>
<organism evidence="1 2">
    <name type="scientific">Parnassius apollo</name>
    <name type="common">Apollo butterfly</name>
    <name type="synonym">Papilio apollo</name>
    <dbReference type="NCBI Taxonomy" id="110799"/>
    <lineage>
        <taxon>Eukaryota</taxon>
        <taxon>Metazoa</taxon>
        <taxon>Ecdysozoa</taxon>
        <taxon>Arthropoda</taxon>
        <taxon>Hexapoda</taxon>
        <taxon>Insecta</taxon>
        <taxon>Pterygota</taxon>
        <taxon>Neoptera</taxon>
        <taxon>Endopterygota</taxon>
        <taxon>Lepidoptera</taxon>
        <taxon>Glossata</taxon>
        <taxon>Ditrysia</taxon>
        <taxon>Papilionoidea</taxon>
        <taxon>Papilionidae</taxon>
        <taxon>Parnassiinae</taxon>
        <taxon>Parnassini</taxon>
        <taxon>Parnassius</taxon>
        <taxon>Parnassius</taxon>
    </lineage>
</organism>
<dbReference type="EMBL" id="CAJQZP010000088">
    <property type="protein sequence ID" value="CAG4937758.1"/>
    <property type="molecule type" value="Genomic_DNA"/>
</dbReference>
<dbReference type="OrthoDB" id="5960234at2759"/>
<dbReference type="Proteomes" id="UP000691718">
    <property type="component" value="Unassembled WGS sequence"/>
</dbReference>
<protein>
    <submittedName>
        <fullName evidence="1">(apollo) hypothetical protein</fullName>
    </submittedName>
</protein>
<sequence>MRKEVEILGVPKNYGENQNHTILVAEMKVGVDLKDKDLDWVTRVGPRRPPKTVALPEDSGNMPRPVVVKFLRQSKRDQIPKVAKLVEKVVVKET</sequence>
<dbReference type="AlphaFoldDB" id="A0A8S3W361"/>
<evidence type="ECO:0000313" key="2">
    <source>
        <dbReference type="Proteomes" id="UP000691718"/>
    </source>
</evidence>
<keyword evidence="2" id="KW-1185">Reference proteome</keyword>
<evidence type="ECO:0000313" key="1">
    <source>
        <dbReference type="EMBL" id="CAG4937758.1"/>
    </source>
</evidence>